<comment type="caution">
    <text evidence="1">The sequence shown here is derived from an EMBL/GenBank/DDBJ whole genome shotgun (WGS) entry which is preliminary data.</text>
</comment>
<dbReference type="EMBL" id="CAJVQB010002037">
    <property type="protein sequence ID" value="CAG8559972.1"/>
    <property type="molecule type" value="Genomic_DNA"/>
</dbReference>
<keyword evidence="2" id="KW-1185">Reference proteome</keyword>
<protein>
    <submittedName>
        <fullName evidence="1">3797_t:CDS:1</fullName>
    </submittedName>
</protein>
<name>A0ABN7UE60_GIGMA</name>
<accession>A0ABN7UE60</accession>
<proteinExistence type="predicted"/>
<evidence type="ECO:0000313" key="1">
    <source>
        <dbReference type="EMBL" id="CAG8559972.1"/>
    </source>
</evidence>
<reference evidence="1 2" key="1">
    <citation type="submission" date="2021-06" db="EMBL/GenBank/DDBJ databases">
        <authorList>
            <person name="Kallberg Y."/>
            <person name="Tangrot J."/>
            <person name="Rosling A."/>
        </authorList>
    </citation>
    <scope>NUCLEOTIDE SEQUENCE [LARGE SCALE GENOMIC DNA]</scope>
    <source>
        <strain evidence="1 2">120-4 pot B 10/14</strain>
    </source>
</reference>
<sequence length="184" mass="21734">MPFANVHISKGSKTLYRWYIYPIPYEMTLREFFYKIIDKIPYNALIDVEQIKKIELSKLINSSTNTLQASPDCNIIELMNEFRRNVHYCLSTNELQPHNSHNALDIIMQSAQNRQLYASIFNGWSTQILADNKGKQFIIALSDALWYVDMRNRTKLQQQNFHIPQLFLEFLDRVNPEAYKEARP</sequence>
<evidence type="ECO:0000313" key="2">
    <source>
        <dbReference type="Proteomes" id="UP000789901"/>
    </source>
</evidence>
<gene>
    <name evidence="1" type="ORF">GMARGA_LOCUS4968</name>
</gene>
<organism evidence="1 2">
    <name type="scientific">Gigaspora margarita</name>
    <dbReference type="NCBI Taxonomy" id="4874"/>
    <lineage>
        <taxon>Eukaryota</taxon>
        <taxon>Fungi</taxon>
        <taxon>Fungi incertae sedis</taxon>
        <taxon>Mucoromycota</taxon>
        <taxon>Glomeromycotina</taxon>
        <taxon>Glomeromycetes</taxon>
        <taxon>Diversisporales</taxon>
        <taxon>Gigasporaceae</taxon>
        <taxon>Gigaspora</taxon>
    </lineage>
</organism>
<dbReference type="Proteomes" id="UP000789901">
    <property type="component" value="Unassembled WGS sequence"/>
</dbReference>